<protein>
    <submittedName>
        <fullName evidence="1">Uncharacterized protein</fullName>
    </submittedName>
</protein>
<gene>
    <name evidence="1" type="ORF">S01H1_36874</name>
</gene>
<reference evidence="1" key="1">
    <citation type="journal article" date="2014" name="Front. Microbiol.">
        <title>High frequency of phylogenetically diverse reductive dehalogenase-homologous genes in deep subseafloor sedimentary metagenomes.</title>
        <authorList>
            <person name="Kawai M."/>
            <person name="Futagami T."/>
            <person name="Toyoda A."/>
            <person name="Takaki Y."/>
            <person name="Nishi S."/>
            <person name="Hori S."/>
            <person name="Arai W."/>
            <person name="Tsubouchi T."/>
            <person name="Morono Y."/>
            <person name="Uchiyama I."/>
            <person name="Ito T."/>
            <person name="Fujiyama A."/>
            <person name="Inagaki F."/>
            <person name="Takami H."/>
        </authorList>
    </citation>
    <scope>NUCLEOTIDE SEQUENCE</scope>
    <source>
        <strain evidence="1">Expedition CK06-06</strain>
    </source>
</reference>
<dbReference type="EMBL" id="BARS01023137">
    <property type="protein sequence ID" value="GAG08040.1"/>
    <property type="molecule type" value="Genomic_DNA"/>
</dbReference>
<comment type="caution">
    <text evidence="1">The sequence shown here is derived from an EMBL/GenBank/DDBJ whole genome shotgun (WGS) entry which is preliminary data.</text>
</comment>
<organism evidence="1">
    <name type="scientific">marine sediment metagenome</name>
    <dbReference type="NCBI Taxonomy" id="412755"/>
    <lineage>
        <taxon>unclassified sequences</taxon>
        <taxon>metagenomes</taxon>
        <taxon>ecological metagenomes</taxon>
    </lineage>
</organism>
<accession>X0UQU6</accession>
<dbReference type="AlphaFoldDB" id="X0UQU6"/>
<sequence>MFPKRKNSVFHYFCEELATYLRENPDRETDRFNHQQFDSWNINTGNIRDFTTDSFNFRGIHNANIDSNIRVGKAVDKSNNDYFFGIDSIQI</sequence>
<name>X0UQU6_9ZZZZ</name>
<proteinExistence type="predicted"/>
<evidence type="ECO:0000313" key="1">
    <source>
        <dbReference type="EMBL" id="GAG08040.1"/>
    </source>
</evidence>